<dbReference type="InterPro" id="IPR000210">
    <property type="entry name" value="BTB/POZ_dom"/>
</dbReference>
<gene>
    <name evidence="5" type="ORF">BRADI_3g54375v3</name>
</gene>
<dbReference type="SUPFAM" id="SSF54695">
    <property type="entry name" value="POZ domain"/>
    <property type="match status" value="1"/>
</dbReference>
<dbReference type="AlphaFoldDB" id="A0A0Q3I5R4"/>
<organism evidence="5">
    <name type="scientific">Brachypodium distachyon</name>
    <name type="common">Purple false brome</name>
    <name type="synonym">Trachynia distachya</name>
    <dbReference type="NCBI Taxonomy" id="15368"/>
    <lineage>
        <taxon>Eukaryota</taxon>
        <taxon>Viridiplantae</taxon>
        <taxon>Streptophyta</taxon>
        <taxon>Embryophyta</taxon>
        <taxon>Tracheophyta</taxon>
        <taxon>Spermatophyta</taxon>
        <taxon>Magnoliopsida</taxon>
        <taxon>Liliopsida</taxon>
        <taxon>Poales</taxon>
        <taxon>Poaceae</taxon>
        <taxon>BOP clade</taxon>
        <taxon>Pooideae</taxon>
        <taxon>Stipodae</taxon>
        <taxon>Brachypodieae</taxon>
        <taxon>Brachypodium</taxon>
    </lineage>
</organism>
<comment type="pathway">
    <text evidence="1">Protein modification; protein ubiquitination.</text>
</comment>
<dbReference type="CDD" id="cd18280">
    <property type="entry name" value="BTB_POZ_BPM_plant"/>
    <property type="match status" value="1"/>
</dbReference>
<dbReference type="InterPro" id="IPR045005">
    <property type="entry name" value="BPM1-6"/>
</dbReference>
<protein>
    <recommendedName>
        <fullName evidence="8">BTB domain-containing protein</fullName>
    </recommendedName>
</protein>
<dbReference type="Gene3D" id="2.60.210.10">
    <property type="entry name" value="Apoptosis, Tumor Necrosis Factor Receptor Associated Protein 2, Chain A"/>
    <property type="match status" value="1"/>
</dbReference>
<dbReference type="CDD" id="cd00121">
    <property type="entry name" value="MATH"/>
    <property type="match status" value="1"/>
</dbReference>
<dbReference type="EMBL" id="CM000882">
    <property type="protein sequence ID" value="KQK01195.1"/>
    <property type="molecule type" value="Genomic_DNA"/>
</dbReference>
<dbReference type="InterPro" id="IPR008974">
    <property type="entry name" value="TRAF-like"/>
</dbReference>
<evidence type="ECO:0000256" key="2">
    <source>
        <dbReference type="ARBA" id="ARBA00010846"/>
    </source>
</evidence>
<evidence type="ECO:0000313" key="7">
    <source>
        <dbReference type="Proteomes" id="UP000008810"/>
    </source>
</evidence>
<feature type="domain" description="BTB" evidence="3">
    <location>
        <begin position="171"/>
        <end position="236"/>
    </location>
</feature>
<keyword evidence="7" id="KW-1185">Reference proteome</keyword>
<dbReference type="PANTHER" id="PTHR26379">
    <property type="entry name" value="BTB/POZ AND MATH DOMAIN-CONTAINING PROTEIN 1"/>
    <property type="match status" value="1"/>
</dbReference>
<reference evidence="5" key="2">
    <citation type="submission" date="2017-06" db="EMBL/GenBank/DDBJ databases">
        <title>WGS assembly of Brachypodium distachyon.</title>
        <authorList>
            <consortium name="The International Brachypodium Initiative"/>
            <person name="Lucas S."/>
            <person name="Harmon-Smith M."/>
            <person name="Lail K."/>
            <person name="Tice H."/>
            <person name="Grimwood J."/>
            <person name="Bruce D."/>
            <person name="Barry K."/>
            <person name="Shu S."/>
            <person name="Lindquist E."/>
            <person name="Wang M."/>
            <person name="Pitluck S."/>
            <person name="Vogel J.P."/>
            <person name="Garvin D.F."/>
            <person name="Mockler T.C."/>
            <person name="Schmutz J."/>
            <person name="Rokhsar D."/>
            <person name="Bevan M.W."/>
        </authorList>
    </citation>
    <scope>NUCLEOTIDE SEQUENCE</scope>
    <source>
        <strain evidence="5">Bd21</strain>
    </source>
</reference>
<evidence type="ECO:0000259" key="3">
    <source>
        <dbReference type="PROSITE" id="PS50097"/>
    </source>
</evidence>
<reference evidence="5 6" key="1">
    <citation type="journal article" date="2010" name="Nature">
        <title>Genome sequencing and analysis of the model grass Brachypodium distachyon.</title>
        <authorList>
            <consortium name="International Brachypodium Initiative"/>
        </authorList>
    </citation>
    <scope>NUCLEOTIDE SEQUENCE [LARGE SCALE GENOMIC DNA]</scope>
    <source>
        <strain evidence="5 6">Bd21</strain>
    </source>
</reference>
<dbReference type="GO" id="GO:0016567">
    <property type="term" value="P:protein ubiquitination"/>
    <property type="evidence" value="ECO:0007669"/>
    <property type="project" value="InterPro"/>
</dbReference>
<accession>A0A0Q3I5R4</accession>
<dbReference type="InterPro" id="IPR011333">
    <property type="entry name" value="SKP1/BTB/POZ_sf"/>
</dbReference>
<dbReference type="InterPro" id="IPR002083">
    <property type="entry name" value="MATH/TRAF_dom"/>
</dbReference>
<proteinExistence type="inferred from homology"/>
<dbReference type="PROSITE" id="PS50144">
    <property type="entry name" value="MATH"/>
    <property type="match status" value="1"/>
</dbReference>
<evidence type="ECO:0000313" key="5">
    <source>
        <dbReference type="EMBL" id="KQK01195.1"/>
    </source>
</evidence>
<comment type="similarity">
    <text evidence="2">Belongs to the Tdpoz family.</text>
</comment>
<dbReference type="Gene3D" id="1.25.40.420">
    <property type="match status" value="1"/>
</dbReference>
<dbReference type="Gene3D" id="3.30.710.10">
    <property type="entry name" value="Potassium Channel Kv1.1, Chain A"/>
    <property type="match status" value="1"/>
</dbReference>
<sequence length="340" mass="36990">MSSSGGQPSRSASAIVADRSSGHHLLRIHDYSLTKGVPTGEFISSISFSVGGQSWHINYYPNGMRADDLAPVKAQFEFNIVDEAEEDVAPPMAHVSVDTLVSRRGWSYPTFAKRADLESSEHLRDDSFTIRCDIVVVNKHRAEDQGAAFVSMPPCDLGRHLGNLLETEKGADVVFEVGGKSFAAHRCVLAARSSVFAAELFGPMKEGNTALGVVRIQDMEAEVFKALLHFAYTGSLLEMPKEDENMACQHLLVAADRYGMERLKLMCEQKLCELIDVGTVANVLALAEQHHCAGLKKACFGLLASPKNMKAVVATDGFKHLSRSCPSLMVELFAMSLAPC</sequence>
<dbReference type="Pfam" id="PF24570">
    <property type="entry name" value="BACK_BPM_SPOP"/>
    <property type="match status" value="1"/>
</dbReference>
<reference evidence="6" key="3">
    <citation type="submission" date="2018-08" db="UniProtKB">
        <authorList>
            <consortium name="EnsemblPlants"/>
        </authorList>
    </citation>
    <scope>IDENTIFICATION</scope>
    <source>
        <strain evidence="6">cv. Bd21</strain>
    </source>
</reference>
<feature type="domain" description="MATH" evidence="4">
    <location>
        <begin position="21"/>
        <end position="134"/>
    </location>
</feature>
<dbReference type="SUPFAM" id="SSF49599">
    <property type="entry name" value="TRAF domain-like"/>
    <property type="match status" value="1"/>
</dbReference>
<name>A0A0Q3I5R4_BRADI</name>
<dbReference type="Pfam" id="PF00651">
    <property type="entry name" value="BTB"/>
    <property type="match status" value="1"/>
</dbReference>
<dbReference type="InParanoid" id="A0A0Q3I5R4"/>
<dbReference type="PROSITE" id="PS50097">
    <property type="entry name" value="BTB"/>
    <property type="match status" value="1"/>
</dbReference>
<evidence type="ECO:0008006" key="8">
    <source>
        <dbReference type="Google" id="ProtNLM"/>
    </source>
</evidence>
<dbReference type="Pfam" id="PF22486">
    <property type="entry name" value="MATH_2"/>
    <property type="match status" value="1"/>
</dbReference>
<dbReference type="Proteomes" id="UP000008810">
    <property type="component" value="Chromosome 3"/>
</dbReference>
<evidence type="ECO:0000259" key="4">
    <source>
        <dbReference type="PROSITE" id="PS50144"/>
    </source>
</evidence>
<evidence type="ECO:0000256" key="1">
    <source>
        <dbReference type="ARBA" id="ARBA00004906"/>
    </source>
</evidence>
<dbReference type="SMART" id="SM00225">
    <property type="entry name" value="BTB"/>
    <property type="match status" value="1"/>
</dbReference>
<dbReference type="PANTHER" id="PTHR26379:SF429">
    <property type="entry name" value="OS10G0428900 PROTEIN"/>
    <property type="match status" value="1"/>
</dbReference>
<dbReference type="EnsemblPlants" id="KQK01195">
    <property type="protein sequence ID" value="KQK01195"/>
    <property type="gene ID" value="BRADI_3g54375v3"/>
</dbReference>
<dbReference type="OrthoDB" id="6359816at2759"/>
<dbReference type="Gramene" id="KQK01195">
    <property type="protein sequence ID" value="KQK01195"/>
    <property type="gene ID" value="BRADI_3g54375v3"/>
</dbReference>
<evidence type="ECO:0000313" key="6">
    <source>
        <dbReference type="EnsemblPlants" id="KQK01195"/>
    </source>
</evidence>
<dbReference type="InterPro" id="IPR056423">
    <property type="entry name" value="BACK_BPM_SPOP"/>
</dbReference>